<dbReference type="EMBL" id="BK015951">
    <property type="protein sequence ID" value="DAF86692.1"/>
    <property type="molecule type" value="Genomic_DNA"/>
</dbReference>
<sequence length="40" mass="4386">MWAEMSDAAKWLAVGAAIVAAVIVTGQTYPLWFFLIPMIC</sequence>
<organism evidence="2">
    <name type="scientific">Siphoviridae sp. ctTgb17</name>
    <dbReference type="NCBI Taxonomy" id="2825521"/>
    <lineage>
        <taxon>Viruses</taxon>
        <taxon>Duplodnaviria</taxon>
        <taxon>Heunggongvirae</taxon>
        <taxon>Uroviricota</taxon>
        <taxon>Caudoviricetes</taxon>
    </lineage>
</organism>
<proteinExistence type="predicted"/>
<name>A0A8S5TWW1_9CAUD</name>
<keyword evidence="1" id="KW-1133">Transmembrane helix</keyword>
<reference evidence="2" key="1">
    <citation type="journal article" date="2021" name="Proc. Natl. Acad. Sci. U.S.A.">
        <title>A Catalog of Tens of Thousands of Viruses from Human Metagenomes Reveals Hidden Associations with Chronic Diseases.</title>
        <authorList>
            <person name="Tisza M.J."/>
            <person name="Buck C.B."/>
        </authorList>
    </citation>
    <scope>NUCLEOTIDE SEQUENCE</scope>
    <source>
        <strain evidence="2">CtTgb17</strain>
    </source>
</reference>
<feature type="transmembrane region" description="Helical" evidence="1">
    <location>
        <begin position="12"/>
        <end position="35"/>
    </location>
</feature>
<keyword evidence="1" id="KW-0472">Membrane</keyword>
<accession>A0A8S5TWW1</accession>
<protein>
    <submittedName>
        <fullName evidence="2">Uncharacterized protein</fullName>
    </submittedName>
</protein>
<keyword evidence="1" id="KW-0812">Transmembrane</keyword>
<evidence type="ECO:0000313" key="2">
    <source>
        <dbReference type="EMBL" id="DAF86692.1"/>
    </source>
</evidence>
<evidence type="ECO:0000256" key="1">
    <source>
        <dbReference type="SAM" id="Phobius"/>
    </source>
</evidence>